<dbReference type="AlphaFoldDB" id="A0A2R4WLM6"/>
<proteinExistence type="predicted"/>
<dbReference type="KEGG" id="mee:DA075_17215"/>
<dbReference type="Proteomes" id="UP000244755">
    <property type="component" value="Chromosome 1"/>
</dbReference>
<name>A0A2R4WLM6_9HYPH</name>
<feature type="region of interest" description="Disordered" evidence="1">
    <location>
        <begin position="1"/>
        <end position="33"/>
    </location>
</feature>
<dbReference type="RefSeq" id="WP_099954273.1">
    <property type="nucleotide sequence ID" value="NZ_CP028843.1"/>
</dbReference>
<protein>
    <submittedName>
        <fullName evidence="2">Uncharacterized protein</fullName>
    </submittedName>
</protein>
<gene>
    <name evidence="2" type="ORF">DA075_17215</name>
</gene>
<evidence type="ECO:0000313" key="2">
    <source>
        <dbReference type="EMBL" id="AWB22439.1"/>
    </source>
</evidence>
<evidence type="ECO:0000256" key="1">
    <source>
        <dbReference type="SAM" id="MobiDB-lite"/>
    </source>
</evidence>
<organism evidence="2 3">
    <name type="scientific">Methylobacterium currus</name>
    <dbReference type="NCBI Taxonomy" id="2051553"/>
    <lineage>
        <taxon>Bacteria</taxon>
        <taxon>Pseudomonadati</taxon>
        <taxon>Pseudomonadota</taxon>
        <taxon>Alphaproteobacteria</taxon>
        <taxon>Hyphomicrobiales</taxon>
        <taxon>Methylobacteriaceae</taxon>
        <taxon>Methylobacterium</taxon>
    </lineage>
</organism>
<dbReference type="EMBL" id="CP028843">
    <property type="protein sequence ID" value="AWB22439.1"/>
    <property type="molecule type" value="Genomic_DNA"/>
</dbReference>
<keyword evidence="3" id="KW-1185">Reference proteome</keyword>
<reference evidence="2 3" key="1">
    <citation type="submission" date="2018-04" db="EMBL/GenBank/DDBJ databases">
        <title>Methylobacterium sp. PR1016A genome.</title>
        <authorList>
            <person name="Park W."/>
        </authorList>
    </citation>
    <scope>NUCLEOTIDE SEQUENCE [LARGE SCALE GENOMIC DNA]</scope>
    <source>
        <strain evidence="2 3">PR1016A</strain>
    </source>
</reference>
<accession>A0A2R4WLM6</accession>
<sequence length="253" mass="25014">MPFATHNAAGEPVVIPIGGPPGPPGGEGPDGRSAYQIAVESGGDTGSETDFAAMLATAGSGGNMATRTAAVPIRASCCVVDVRGNTCAPADPSDPTQCGKLLGFVRDATSQGQSAAITTLGPVQGAVGNFGLGDRLWIAAGGGLTRVPPAMGWRQCVGVATDASTILFRPERAALYNPVSPLVLIGGADQGAVAALIAAAFAANPQALAAVLAGVFDALPPLPVDLSTVPAAGGLYRDGDANGYRLVRLSPAS</sequence>
<evidence type="ECO:0000313" key="3">
    <source>
        <dbReference type="Proteomes" id="UP000244755"/>
    </source>
</evidence>